<evidence type="ECO:0000259" key="2">
    <source>
        <dbReference type="PROSITE" id="PS51733"/>
    </source>
</evidence>
<feature type="domain" description="BPL/LPL catalytic" evidence="2">
    <location>
        <begin position="1"/>
        <end position="170"/>
    </location>
</feature>
<dbReference type="AlphaFoldDB" id="A0AAU9DUP1"/>
<dbReference type="InterPro" id="IPR004143">
    <property type="entry name" value="BPL_LPL_catalytic"/>
</dbReference>
<dbReference type="RefSeq" id="WP_307904672.1">
    <property type="nucleotide sequence ID" value="NZ_AP027059.1"/>
</dbReference>
<dbReference type="InterPro" id="IPR004408">
    <property type="entry name" value="Biotin_CoA_COase_ligase"/>
</dbReference>
<gene>
    <name evidence="3" type="ORF">HLVA_02950</name>
</gene>
<evidence type="ECO:0000313" key="3">
    <source>
        <dbReference type="EMBL" id="BDU49726.1"/>
    </source>
</evidence>
<dbReference type="InterPro" id="IPR045864">
    <property type="entry name" value="aa-tRNA-synth_II/BPL/LPL"/>
</dbReference>
<dbReference type="Proteomes" id="UP001321582">
    <property type="component" value="Chromosome"/>
</dbReference>
<dbReference type="PANTHER" id="PTHR12835:SF5">
    <property type="entry name" value="BIOTIN--PROTEIN LIGASE"/>
    <property type="match status" value="1"/>
</dbReference>
<dbReference type="CDD" id="cd16442">
    <property type="entry name" value="BPL"/>
    <property type="match status" value="1"/>
</dbReference>
<keyword evidence="4" id="KW-1185">Reference proteome</keyword>
<dbReference type="Pfam" id="PF03099">
    <property type="entry name" value="BPL_LplA_LipB"/>
    <property type="match status" value="1"/>
</dbReference>
<dbReference type="GO" id="GO:0005737">
    <property type="term" value="C:cytoplasm"/>
    <property type="evidence" value="ECO:0007669"/>
    <property type="project" value="TreeGrafter"/>
</dbReference>
<dbReference type="EMBL" id="AP027059">
    <property type="protein sequence ID" value="BDU49726.1"/>
    <property type="molecule type" value="Genomic_DNA"/>
</dbReference>
<dbReference type="GO" id="GO:0004077">
    <property type="term" value="F:biotin--[biotin carboxyl-carrier protein] ligase activity"/>
    <property type="evidence" value="ECO:0007669"/>
    <property type="project" value="InterPro"/>
</dbReference>
<accession>A0AAU9DUP1</accession>
<dbReference type="Gene3D" id="3.30.930.10">
    <property type="entry name" value="Bira Bifunctional Protein, Domain 2"/>
    <property type="match status" value="1"/>
</dbReference>
<dbReference type="PROSITE" id="PS51733">
    <property type="entry name" value="BPL_LPL_CATALYTIC"/>
    <property type="match status" value="1"/>
</dbReference>
<dbReference type="NCBIfam" id="TIGR00121">
    <property type="entry name" value="birA_ligase"/>
    <property type="match status" value="1"/>
</dbReference>
<proteinExistence type="predicted"/>
<evidence type="ECO:0000313" key="4">
    <source>
        <dbReference type="Proteomes" id="UP001321582"/>
    </source>
</evidence>
<dbReference type="PANTHER" id="PTHR12835">
    <property type="entry name" value="BIOTIN PROTEIN LIGASE"/>
    <property type="match status" value="1"/>
</dbReference>
<evidence type="ECO:0000256" key="1">
    <source>
        <dbReference type="ARBA" id="ARBA00022598"/>
    </source>
</evidence>
<dbReference type="Gene3D" id="2.30.30.100">
    <property type="match status" value="1"/>
</dbReference>
<keyword evidence="1 3" id="KW-0436">Ligase</keyword>
<protein>
    <submittedName>
        <fullName evidence="3">Biotin--[acetyl-CoA-carboxylase] ligase</fullName>
    </submittedName>
</protein>
<dbReference type="KEGG" id="haby:HLVA_02950"/>
<organism evidence="3 4">
    <name type="scientific">Haliovirga abyssi</name>
    <dbReference type="NCBI Taxonomy" id="2996794"/>
    <lineage>
        <taxon>Bacteria</taxon>
        <taxon>Fusobacteriati</taxon>
        <taxon>Fusobacteriota</taxon>
        <taxon>Fusobacteriia</taxon>
        <taxon>Fusobacteriales</taxon>
        <taxon>Haliovirgaceae</taxon>
        <taxon>Haliovirga</taxon>
    </lineage>
</organism>
<name>A0AAU9DUP1_9FUSO</name>
<sequence length="237" mass="27403">MDLTILEKIDSTNKYLKEKKYKKNWEIVMAKEQTAGKGRRGKVWNSNKGGAWFSFCFAEDKYLSKTEYGKIPLIAGLAVIKGLEEIEKLNYKIKWPNDVYVGKRKISGILLEKSGDFFIVGIGINVNNVDFGEFKDIGISLNKITDKIYNIEKLVMLVASKFKKEYYRFLRGEWEEILLEIKEKNYLKNRVVEVMVNSEVIKGEVIGINNSAELCIKKNNEIYEIKSGEIRIVYTNN</sequence>
<reference evidence="3 4" key="1">
    <citation type="submission" date="2022-11" db="EMBL/GenBank/DDBJ databases">
        <title>Haliovirga abyssi gen. nov., sp. nov., a mesophilic fermentative bacterium isolated from the Iheya North hydrothermal field and the proposal of Haliovirgaceae fam. nov.</title>
        <authorList>
            <person name="Miyazaki U."/>
            <person name="Tame A."/>
            <person name="Miyazaki J."/>
            <person name="Takai K."/>
            <person name="Sawayama S."/>
            <person name="Kitajima M."/>
            <person name="Okamoto A."/>
            <person name="Nakagawa S."/>
        </authorList>
    </citation>
    <scope>NUCLEOTIDE SEQUENCE [LARGE SCALE GENOMIC DNA]</scope>
    <source>
        <strain evidence="3 4">IC12</strain>
    </source>
</reference>
<dbReference type="SUPFAM" id="SSF55681">
    <property type="entry name" value="Class II aaRS and biotin synthetases"/>
    <property type="match status" value="1"/>
</dbReference>